<gene>
    <name evidence="8" type="primary">hisN</name>
    <name evidence="8" type="ORF">H1S06_03075</name>
</gene>
<evidence type="ECO:0000256" key="1">
    <source>
        <dbReference type="ARBA" id="ARBA00001946"/>
    </source>
</evidence>
<evidence type="ECO:0000256" key="5">
    <source>
        <dbReference type="ARBA" id="ARBA00022842"/>
    </source>
</evidence>
<feature type="binding site" evidence="7">
    <location>
        <position position="86"/>
    </location>
    <ligand>
        <name>Mg(2+)</name>
        <dbReference type="ChEBI" id="CHEBI:18420"/>
        <label>1</label>
        <note>catalytic</note>
    </ligand>
</feature>
<dbReference type="Gene3D" id="3.30.540.10">
    <property type="entry name" value="Fructose-1,6-Bisphosphatase, subunit A, domain 1"/>
    <property type="match status" value="1"/>
</dbReference>
<keyword evidence="9" id="KW-1185">Reference proteome</keyword>
<dbReference type="SUPFAM" id="SSF56655">
    <property type="entry name" value="Carbohydrate phosphatase"/>
    <property type="match status" value="1"/>
</dbReference>
<dbReference type="AlphaFoldDB" id="A0A7W1WW65"/>
<dbReference type="PANTHER" id="PTHR43200">
    <property type="entry name" value="PHOSPHATASE"/>
    <property type="match status" value="1"/>
</dbReference>
<reference evidence="8 9" key="1">
    <citation type="submission" date="2020-07" db="EMBL/GenBank/DDBJ databases">
        <title>Bacterium isolated from marien macroalgae.</title>
        <authorList>
            <person name="Zhu K."/>
            <person name="Lu D."/>
            <person name="Du Z."/>
        </authorList>
    </citation>
    <scope>NUCLEOTIDE SEQUENCE [LARGE SCALE GENOMIC DNA]</scope>
    <source>
        <strain evidence="8 9">3-1745</strain>
    </source>
</reference>
<proteinExistence type="inferred from homology"/>
<comment type="similarity">
    <text evidence="2">Belongs to the inositol monophosphatase superfamily.</text>
</comment>
<feature type="binding site" evidence="7">
    <location>
        <position position="70"/>
    </location>
    <ligand>
        <name>Mg(2+)</name>
        <dbReference type="ChEBI" id="CHEBI:18420"/>
        <label>1</label>
        <note>catalytic</note>
    </ligand>
</feature>
<dbReference type="InterPro" id="IPR011809">
    <property type="entry name" value="His_9_proposed"/>
</dbReference>
<name>A0A7W1WW65_9GAMM</name>
<evidence type="ECO:0000256" key="3">
    <source>
        <dbReference type="ARBA" id="ARBA00022723"/>
    </source>
</evidence>
<dbReference type="PRINTS" id="PR00377">
    <property type="entry name" value="IMPHPHTASES"/>
</dbReference>
<dbReference type="RefSeq" id="WP_181737087.1">
    <property type="nucleotide sequence ID" value="NZ_JACEMT010000033.1"/>
</dbReference>
<accession>A0A7W1WW65</accession>
<keyword evidence="3 7" id="KW-0479">Metal-binding</keyword>
<sequence>MNSPDFKEYALFAEQLADQARGVSLKYFRKKLDIDIKSDESPVTIADRETEQRVREMIREQYPQHGFFGEESGSANVDSPFTWVVDPIDGTKNFVAGMPFYGTLIALLKDGQPVVGVIDIPALNERWVGVQGEPTRFNGTAVVAKADSEFEQAIWYTTSPAFFTGEDGVAFGRLESSLPACRFGTDCYAFALLAAGYVDLVIETQLKPYDYLALVPVIEGAGGMITDWQGQRLGLDSEGQVLACANADVHARALALVSD</sequence>
<dbReference type="GO" id="GO:0046872">
    <property type="term" value="F:metal ion binding"/>
    <property type="evidence" value="ECO:0007669"/>
    <property type="project" value="UniProtKB-KW"/>
</dbReference>
<dbReference type="EMBL" id="JACEMT010000033">
    <property type="protein sequence ID" value="MBA4501350.1"/>
    <property type="molecule type" value="Genomic_DNA"/>
</dbReference>
<dbReference type="PANTHER" id="PTHR43200:SF6">
    <property type="entry name" value="3'(2'),5'-BISPHOSPHATE NUCLEOTIDASE"/>
    <property type="match status" value="1"/>
</dbReference>
<dbReference type="GO" id="GO:0000105">
    <property type="term" value="P:L-histidine biosynthetic process"/>
    <property type="evidence" value="ECO:0007669"/>
    <property type="project" value="UniProtKB-UniRule"/>
</dbReference>
<dbReference type="InterPro" id="IPR051090">
    <property type="entry name" value="Inositol_monoP_superfamily"/>
</dbReference>
<dbReference type="FunFam" id="3.30.540.10:FF:000030">
    <property type="entry name" value="Inositol monophosphatase"/>
    <property type="match status" value="1"/>
</dbReference>
<dbReference type="Gene3D" id="3.40.190.80">
    <property type="match status" value="1"/>
</dbReference>
<evidence type="ECO:0000313" key="8">
    <source>
        <dbReference type="EMBL" id="MBA4501350.1"/>
    </source>
</evidence>
<feature type="binding site" evidence="7">
    <location>
        <position position="210"/>
    </location>
    <ligand>
        <name>Mg(2+)</name>
        <dbReference type="ChEBI" id="CHEBI:18420"/>
        <label>1</label>
        <note>catalytic</note>
    </ligand>
</feature>
<keyword evidence="4 8" id="KW-0378">Hydrolase</keyword>
<dbReference type="CDD" id="cd01641">
    <property type="entry name" value="Bacterial_IMPase_like_1"/>
    <property type="match status" value="1"/>
</dbReference>
<organism evidence="8 9">
    <name type="scientific">Marinobacterium marinum</name>
    <dbReference type="NCBI Taxonomy" id="2756129"/>
    <lineage>
        <taxon>Bacteria</taxon>
        <taxon>Pseudomonadati</taxon>
        <taxon>Pseudomonadota</taxon>
        <taxon>Gammaproteobacteria</taxon>
        <taxon>Oceanospirillales</taxon>
        <taxon>Oceanospirillaceae</taxon>
        <taxon>Marinobacterium</taxon>
    </lineage>
</organism>
<protein>
    <recommendedName>
        <fullName evidence="6">Histidinol-phosphatase</fullName>
        <ecNumber evidence="6">3.1.3.15</ecNumber>
    </recommendedName>
</protein>
<dbReference type="Proteomes" id="UP000538931">
    <property type="component" value="Unassembled WGS sequence"/>
</dbReference>
<feature type="binding site" evidence="7">
    <location>
        <position position="88"/>
    </location>
    <ligand>
        <name>Mg(2+)</name>
        <dbReference type="ChEBI" id="CHEBI:18420"/>
        <label>1</label>
        <note>catalytic</note>
    </ligand>
</feature>
<dbReference type="Pfam" id="PF00459">
    <property type="entry name" value="Inositol_P"/>
    <property type="match status" value="1"/>
</dbReference>
<evidence type="ECO:0000256" key="2">
    <source>
        <dbReference type="ARBA" id="ARBA00009759"/>
    </source>
</evidence>
<dbReference type="InterPro" id="IPR000760">
    <property type="entry name" value="Inositol_monophosphatase-like"/>
</dbReference>
<evidence type="ECO:0000256" key="6">
    <source>
        <dbReference type="NCBIfam" id="TIGR02067"/>
    </source>
</evidence>
<evidence type="ECO:0000256" key="4">
    <source>
        <dbReference type="ARBA" id="ARBA00022801"/>
    </source>
</evidence>
<dbReference type="GO" id="GO:0004401">
    <property type="term" value="F:histidinol-phosphatase activity"/>
    <property type="evidence" value="ECO:0007669"/>
    <property type="project" value="UniProtKB-UniRule"/>
</dbReference>
<feature type="binding site" evidence="7">
    <location>
        <position position="89"/>
    </location>
    <ligand>
        <name>Mg(2+)</name>
        <dbReference type="ChEBI" id="CHEBI:18420"/>
        <label>1</label>
        <note>catalytic</note>
    </ligand>
</feature>
<evidence type="ECO:0000256" key="7">
    <source>
        <dbReference type="PIRSR" id="PIRSR600760-2"/>
    </source>
</evidence>
<comment type="caution">
    <text evidence="8">The sequence shown here is derived from an EMBL/GenBank/DDBJ whole genome shotgun (WGS) entry which is preliminary data.</text>
</comment>
<keyword evidence="5 7" id="KW-0460">Magnesium</keyword>
<dbReference type="NCBIfam" id="TIGR02067">
    <property type="entry name" value="his_9_HisN"/>
    <property type="match status" value="1"/>
</dbReference>
<evidence type="ECO:0000313" key="9">
    <source>
        <dbReference type="Proteomes" id="UP000538931"/>
    </source>
</evidence>
<comment type="cofactor">
    <cofactor evidence="1 7">
        <name>Mg(2+)</name>
        <dbReference type="ChEBI" id="CHEBI:18420"/>
    </cofactor>
</comment>
<dbReference type="EC" id="3.1.3.15" evidence="6"/>